<feature type="domain" description="Fibronectin type-III" evidence="8">
    <location>
        <begin position="777"/>
        <end position="873"/>
    </location>
</feature>
<name>A0A9D4C460_DREPO</name>
<dbReference type="Proteomes" id="UP000828390">
    <property type="component" value="Unassembled WGS sequence"/>
</dbReference>
<keyword evidence="4" id="KW-0472">Membrane</keyword>
<evidence type="ECO:0000256" key="1">
    <source>
        <dbReference type="ARBA" id="ARBA00004479"/>
    </source>
</evidence>
<dbReference type="GO" id="GO:0007169">
    <property type="term" value="P:cell surface receptor protein tyrosine kinase signaling pathway"/>
    <property type="evidence" value="ECO:0007669"/>
    <property type="project" value="TreeGrafter"/>
</dbReference>
<dbReference type="InterPro" id="IPR036116">
    <property type="entry name" value="FN3_sf"/>
</dbReference>
<feature type="transmembrane region" description="Helical" evidence="4">
    <location>
        <begin position="881"/>
        <end position="902"/>
    </location>
</feature>
<keyword evidence="2" id="KW-0325">Glycoprotein</keyword>
<dbReference type="OrthoDB" id="6106621at2759"/>
<evidence type="ECO:0000259" key="8">
    <source>
        <dbReference type="PROSITE" id="PS50853"/>
    </source>
</evidence>
<comment type="caution">
    <text evidence="3">Lacks conserved residue(s) required for the propagation of feature annotation.</text>
</comment>
<organism evidence="9 10">
    <name type="scientific">Dreissena polymorpha</name>
    <name type="common">Zebra mussel</name>
    <name type="synonym">Mytilus polymorpha</name>
    <dbReference type="NCBI Taxonomy" id="45954"/>
    <lineage>
        <taxon>Eukaryota</taxon>
        <taxon>Metazoa</taxon>
        <taxon>Spiralia</taxon>
        <taxon>Lophotrochozoa</taxon>
        <taxon>Mollusca</taxon>
        <taxon>Bivalvia</taxon>
        <taxon>Autobranchia</taxon>
        <taxon>Heteroconchia</taxon>
        <taxon>Euheterodonta</taxon>
        <taxon>Imparidentia</taxon>
        <taxon>Neoheterodontei</taxon>
        <taxon>Myida</taxon>
        <taxon>Dreissenoidea</taxon>
        <taxon>Dreissenidae</taxon>
        <taxon>Dreissena</taxon>
    </lineage>
</organism>
<dbReference type="PROSITE" id="PS50011">
    <property type="entry name" value="PROTEIN_KINASE_DOM"/>
    <property type="match status" value="1"/>
</dbReference>
<dbReference type="PROSITE" id="PS50853">
    <property type="entry name" value="FN3"/>
    <property type="match status" value="1"/>
</dbReference>
<feature type="domain" description="EGF-like" evidence="7">
    <location>
        <begin position="83"/>
        <end position="115"/>
    </location>
</feature>
<dbReference type="InterPro" id="IPR050122">
    <property type="entry name" value="RTK"/>
</dbReference>
<evidence type="ECO:0000256" key="2">
    <source>
        <dbReference type="ARBA" id="ARBA00023180"/>
    </source>
</evidence>
<dbReference type="CDD" id="cd00192">
    <property type="entry name" value="PTKc"/>
    <property type="match status" value="1"/>
</dbReference>
<dbReference type="PANTHER" id="PTHR24416:SF611">
    <property type="entry name" value="TYROSINE-PROTEIN KINASE TRANSMEMBRANE RECEPTOR ROR"/>
    <property type="match status" value="1"/>
</dbReference>
<keyword evidence="4" id="KW-1133">Transmembrane helix</keyword>
<dbReference type="Pfam" id="PF07714">
    <property type="entry name" value="PK_Tyr_Ser-Thr"/>
    <property type="match status" value="1"/>
</dbReference>
<dbReference type="Gene3D" id="2.10.25.10">
    <property type="entry name" value="Laminin"/>
    <property type="match status" value="1"/>
</dbReference>
<feature type="domain" description="Protein kinase" evidence="6">
    <location>
        <begin position="966"/>
        <end position="1228"/>
    </location>
</feature>
<dbReference type="CDD" id="cd00063">
    <property type="entry name" value="FN3"/>
    <property type="match status" value="1"/>
</dbReference>
<dbReference type="SUPFAM" id="SSF56112">
    <property type="entry name" value="Protein kinase-like (PK-like)"/>
    <property type="match status" value="1"/>
</dbReference>
<dbReference type="GO" id="GO:0005524">
    <property type="term" value="F:ATP binding"/>
    <property type="evidence" value="ECO:0007669"/>
    <property type="project" value="InterPro"/>
</dbReference>
<dbReference type="InterPro" id="IPR013783">
    <property type="entry name" value="Ig-like_fold"/>
</dbReference>
<evidence type="ECO:0000313" key="9">
    <source>
        <dbReference type="EMBL" id="KAH3716775.1"/>
    </source>
</evidence>
<dbReference type="InterPro" id="IPR011009">
    <property type="entry name" value="Kinase-like_dom_sf"/>
</dbReference>
<dbReference type="PANTHER" id="PTHR24416">
    <property type="entry name" value="TYROSINE-PROTEIN KINASE RECEPTOR"/>
    <property type="match status" value="1"/>
</dbReference>
<keyword evidence="5" id="KW-0732">Signal</keyword>
<dbReference type="InterPro" id="IPR003961">
    <property type="entry name" value="FN3_dom"/>
</dbReference>
<dbReference type="InterPro" id="IPR001245">
    <property type="entry name" value="Ser-Thr/Tyr_kinase_cat_dom"/>
</dbReference>
<dbReference type="AlphaFoldDB" id="A0A9D4C460"/>
<dbReference type="InterPro" id="IPR009030">
    <property type="entry name" value="Growth_fac_rcpt_cys_sf"/>
</dbReference>
<dbReference type="PROSITE" id="PS00022">
    <property type="entry name" value="EGF_1"/>
    <property type="match status" value="1"/>
</dbReference>
<evidence type="ECO:0000313" key="10">
    <source>
        <dbReference type="Proteomes" id="UP000828390"/>
    </source>
</evidence>
<evidence type="ECO:0000256" key="3">
    <source>
        <dbReference type="PROSITE-ProRule" id="PRU00076"/>
    </source>
</evidence>
<dbReference type="PROSITE" id="PS50026">
    <property type="entry name" value="EGF_3"/>
    <property type="match status" value="1"/>
</dbReference>
<keyword evidence="10" id="KW-1185">Reference proteome</keyword>
<keyword evidence="3" id="KW-0245">EGF-like domain</keyword>
<feature type="disulfide bond" evidence="3">
    <location>
        <begin position="87"/>
        <end position="97"/>
    </location>
</feature>
<reference evidence="9" key="2">
    <citation type="submission" date="2020-11" db="EMBL/GenBank/DDBJ databases">
        <authorList>
            <person name="McCartney M.A."/>
            <person name="Auch B."/>
            <person name="Kono T."/>
            <person name="Mallez S."/>
            <person name="Becker A."/>
            <person name="Gohl D.M."/>
            <person name="Silverstein K.A.T."/>
            <person name="Koren S."/>
            <person name="Bechman K.B."/>
            <person name="Herman A."/>
            <person name="Abrahante J.E."/>
            <person name="Garbe J."/>
        </authorList>
    </citation>
    <scope>NUCLEOTIDE SEQUENCE</scope>
    <source>
        <strain evidence="9">Duluth1</strain>
        <tissue evidence="9">Whole animal</tissue>
    </source>
</reference>
<evidence type="ECO:0000259" key="7">
    <source>
        <dbReference type="PROSITE" id="PS50026"/>
    </source>
</evidence>
<evidence type="ECO:0008006" key="11">
    <source>
        <dbReference type="Google" id="ProtNLM"/>
    </source>
</evidence>
<proteinExistence type="predicted"/>
<comment type="caution">
    <text evidence="9">The sequence shown here is derived from an EMBL/GenBank/DDBJ whole genome shotgun (WGS) entry which is preliminary data.</text>
</comment>
<evidence type="ECO:0000259" key="6">
    <source>
        <dbReference type="PROSITE" id="PS50011"/>
    </source>
</evidence>
<sequence length="1241" mass="139320">MHGGAVCLLLSVFCLYVTHHGVHGWQGNYERVQMRGEQLRSYCICWYGWWGCSAWRNYWQTYYYYVTRCRAGWTDENGDQNCNKPICNPSCANGGKCVNPNVCDCPSTAQGPYCQTLTCSYLLPCYPGECKDGPNCTCSPGFTSIKPADGCLNFQESEKRLRPVIGESNVTIKDIRRDNNRVNYMFVLEVSDVNSSIVWSNQQRFNFLKFEMRALYDGVNNLPNRPLYVHDTKMGIVQNIITANVSKLPRAGIVRDPGSFKEYPCQEGYSNDNPYVETALCVINDDQFVTLIEHGDWLTVKFRSISGGFQKLINLDQQGRPYATKYYNGLSVIKTVEFRFDFDAPKHCSEVAVSSCPSNYTILAIAETFTKGPIRPRWLGWTDIVSGVGEYYMEVFKLGPNRDKRLVETTPINPVYSVIVPHTNDPIQYPVFTPVEPGMYSVLLEVRDNANNSRIARRFVLYDNTSSISLNNDTAKLYVSSAVEETGYKWQAPASTGTNVTVSVAWPNYFVNRLHVDNQFLAEIEKFPVQFKEIQADGVLSSEKYVADTLDDNEGPRTRSAITHFHGIVKYEIVFVSTVEAAEPISGWLPIDLKESFTTQRPLVDGDRLRVWVRATDVMGNQRADSTIIKVDGSKPRLQANTSRLELNTGNGPYNYSSKVVFPASDVESGVHKIGFDIFVGTDPSNQATMKRVYSNFTSGNIGSIGNAECRDVDGVCFLSSQTVFLDNCWMLVGKSDLDKVSAMVNVTAYNQAMLGTSATINLGPVNKLQGLEKYDGPQNPRIVNKTPNGFRITWDLPEKQSCYGTADIVIILSRKTATSEDLLQTYYTPGTSNHFDILGLNPETEYTLGLNIQTPGTPAQQTDFLTTKTEKESEGVSKGALVGAIVGVLAVAAIAIVAVVVMSRKGIIHPVTQVRSIQRQVTQRVRRSRAGQEHFNFGYKNDSDDLYLYGGMNYAQTKVLSRDDVVLESLLKAGHFADIYMAKYRGQTVVAKTLKQHFSKRDEHVMKAKINFSSEKVGDHPHVLKYLGAVVEGPIGPFIVYEYCDNGTLKDFLLRKKSNLTIDVQEMLFRFGLDLAKGMEYLAGIKITHRRLAARNILLTFLNEIKISGFGPQPEEEADGDAEGGKGERIPVKWMAPECMVSTKKANEKSDVWSFAVVLWEIFSLGDNPYEKIRSQDLLSQLKNDVRLRKPEQSDDVWYGVMKRCWAFDANRRPRFAEVRQQLESLFVAGPGDDYIYSKQ</sequence>
<dbReference type="EMBL" id="JAIWYP010000013">
    <property type="protein sequence ID" value="KAH3716775.1"/>
    <property type="molecule type" value="Genomic_DNA"/>
</dbReference>
<protein>
    <recommendedName>
        <fullName evidence="11">Receptor protein-tyrosine kinase</fullName>
    </recommendedName>
</protein>
<reference evidence="9" key="1">
    <citation type="journal article" date="2019" name="bioRxiv">
        <title>The Genome of the Zebra Mussel, Dreissena polymorpha: A Resource for Invasive Species Research.</title>
        <authorList>
            <person name="McCartney M.A."/>
            <person name="Auch B."/>
            <person name="Kono T."/>
            <person name="Mallez S."/>
            <person name="Zhang Y."/>
            <person name="Obille A."/>
            <person name="Becker A."/>
            <person name="Abrahante J.E."/>
            <person name="Garbe J."/>
            <person name="Badalamenti J.P."/>
            <person name="Herman A."/>
            <person name="Mangelson H."/>
            <person name="Liachko I."/>
            <person name="Sullivan S."/>
            <person name="Sone E.D."/>
            <person name="Koren S."/>
            <person name="Silverstein K.A.T."/>
            <person name="Beckman K.B."/>
            <person name="Gohl D.M."/>
        </authorList>
    </citation>
    <scope>NUCLEOTIDE SEQUENCE</scope>
    <source>
        <strain evidence="9">Duluth1</strain>
        <tissue evidence="9">Whole animal</tissue>
    </source>
</reference>
<dbReference type="InterPro" id="IPR000719">
    <property type="entry name" value="Prot_kinase_dom"/>
</dbReference>
<dbReference type="GO" id="GO:0004714">
    <property type="term" value="F:transmembrane receptor protein tyrosine kinase activity"/>
    <property type="evidence" value="ECO:0007669"/>
    <property type="project" value="TreeGrafter"/>
</dbReference>
<feature type="signal peptide" evidence="5">
    <location>
        <begin position="1"/>
        <end position="24"/>
    </location>
</feature>
<comment type="subcellular location">
    <subcellularLocation>
        <location evidence="1">Membrane</location>
        <topology evidence="1">Single-pass type I membrane protein</topology>
    </subcellularLocation>
</comment>
<dbReference type="SUPFAM" id="SSF49265">
    <property type="entry name" value="Fibronectin type III"/>
    <property type="match status" value="1"/>
</dbReference>
<dbReference type="InterPro" id="IPR000742">
    <property type="entry name" value="EGF"/>
</dbReference>
<dbReference type="Gene3D" id="2.60.40.10">
    <property type="entry name" value="Immunoglobulins"/>
    <property type="match status" value="1"/>
</dbReference>
<keyword evidence="3" id="KW-1015">Disulfide bond</keyword>
<dbReference type="Gene3D" id="1.10.510.10">
    <property type="entry name" value="Transferase(Phosphotransferase) domain 1"/>
    <property type="match status" value="1"/>
</dbReference>
<dbReference type="SMART" id="SM00181">
    <property type="entry name" value="EGF"/>
    <property type="match status" value="2"/>
</dbReference>
<feature type="disulfide bond" evidence="3">
    <location>
        <begin position="105"/>
        <end position="114"/>
    </location>
</feature>
<dbReference type="GO" id="GO:0005886">
    <property type="term" value="C:plasma membrane"/>
    <property type="evidence" value="ECO:0007669"/>
    <property type="project" value="TreeGrafter"/>
</dbReference>
<dbReference type="SUPFAM" id="SSF57184">
    <property type="entry name" value="Growth factor receptor domain"/>
    <property type="match status" value="1"/>
</dbReference>
<evidence type="ECO:0000256" key="5">
    <source>
        <dbReference type="SAM" id="SignalP"/>
    </source>
</evidence>
<feature type="chain" id="PRO_5039085427" description="Receptor protein-tyrosine kinase" evidence="5">
    <location>
        <begin position="25"/>
        <end position="1241"/>
    </location>
</feature>
<evidence type="ECO:0000256" key="4">
    <source>
        <dbReference type="SAM" id="Phobius"/>
    </source>
</evidence>
<gene>
    <name evidence="9" type="ORF">DPMN_059504</name>
</gene>
<keyword evidence="4" id="KW-0812">Transmembrane</keyword>
<dbReference type="PRINTS" id="PR00109">
    <property type="entry name" value="TYRKINASE"/>
</dbReference>
<dbReference type="GO" id="GO:0043235">
    <property type="term" value="C:receptor complex"/>
    <property type="evidence" value="ECO:0007669"/>
    <property type="project" value="TreeGrafter"/>
</dbReference>
<accession>A0A9D4C460</accession>